<evidence type="ECO:0000313" key="2">
    <source>
        <dbReference type="EMBL" id="SCB71603.1"/>
    </source>
</evidence>
<proteinExistence type="predicted"/>
<dbReference type="AlphaFoldDB" id="A0A1G4ES18"/>
<feature type="transmembrane region" description="Helical" evidence="1">
    <location>
        <begin position="57"/>
        <end position="81"/>
    </location>
</feature>
<evidence type="ECO:0000256" key="1">
    <source>
        <dbReference type="SAM" id="Phobius"/>
    </source>
</evidence>
<sequence length="82" mass="8959">MRAIIAIGLIIVSYIAFLIIVSYIPFPILTIQLIQLLFLVLTLSFGFYLLYNMFIGIVAIGIGISGVVMATALVSYALYLLA</sequence>
<reference evidence="2 3" key="1">
    <citation type="submission" date="2016-08" db="EMBL/GenBank/DDBJ databases">
        <authorList>
            <person name="Seilhamer J.J."/>
        </authorList>
    </citation>
    <scope>NUCLEOTIDE SEQUENCE [LARGE SCALE GENOMIC DNA]</scope>
    <source>
        <strain evidence="2 3">SDA_GO95</strain>
    </source>
</reference>
<feature type="transmembrane region" description="Helical" evidence="1">
    <location>
        <begin position="33"/>
        <end position="51"/>
    </location>
</feature>
<keyword evidence="1" id="KW-0812">Transmembrane</keyword>
<dbReference type="EMBL" id="FMAK01000088">
    <property type="protein sequence ID" value="SCB71603.1"/>
    <property type="molecule type" value="Genomic_DNA"/>
</dbReference>
<organism evidence="2 3">
    <name type="scientific">Bacillus mycoides</name>
    <dbReference type="NCBI Taxonomy" id="1405"/>
    <lineage>
        <taxon>Bacteria</taxon>
        <taxon>Bacillati</taxon>
        <taxon>Bacillota</taxon>
        <taxon>Bacilli</taxon>
        <taxon>Bacillales</taxon>
        <taxon>Bacillaceae</taxon>
        <taxon>Bacillus</taxon>
        <taxon>Bacillus cereus group</taxon>
    </lineage>
</organism>
<dbReference type="RefSeq" id="WP_088099830.1">
    <property type="nucleotide sequence ID" value="NZ_CP036038.1"/>
</dbReference>
<name>A0A1G4ES18_BACMY</name>
<accession>A0A1G4ES18</accession>
<gene>
    <name evidence="2" type="ORF">BWGO95_05859</name>
</gene>
<keyword evidence="1" id="KW-1133">Transmembrane helix</keyword>
<feature type="transmembrane region" description="Helical" evidence="1">
    <location>
        <begin position="6"/>
        <end position="26"/>
    </location>
</feature>
<dbReference type="Proteomes" id="UP000195696">
    <property type="component" value="Unassembled WGS sequence"/>
</dbReference>
<evidence type="ECO:0000313" key="3">
    <source>
        <dbReference type="Proteomes" id="UP000195696"/>
    </source>
</evidence>
<protein>
    <submittedName>
        <fullName evidence="2">Uncharacterized protein</fullName>
    </submittedName>
</protein>
<keyword evidence="1" id="KW-0472">Membrane</keyword>